<reference evidence="3" key="2">
    <citation type="submission" date="2020-09" db="EMBL/GenBank/DDBJ databases">
        <authorList>
            <person name="Sun Q."/>
            <person name="Zhou Y."/>
        </authorList>
    </citation>
    <scope>NUCLEOTIDE SEQUENCE</scope>
    <source>
        <strain evidence="3">CGMCC 1.7081</strain>
    </source>
</reference>
<protein>
    <submittedName>
        <fullName evidence="3">6-aminohexanoate-cyclic-dimer hydrolase</fullName>
    </submittedName>
</protein>
<dbReference type="InterPro" id="IPR023631">
    <property type="entry name" value="Amidase_dom"/>
</dbReference>
<dbReference type="PROSITE" id="PS00571">
    <property type="entry name" value="AMIDASES"/>
    <property type="match status" value="1"/>
</dbReference>
<dbReference type="InterPro" id="IPR000120">
    <property type="entry name" value="Amidase"/>
</dbReference>
<dbReference type="PANTHER" id="PTHR11895:SF7">
    <property type="entry name" value="GLUTAMYL-TRNA(GLN) AMIDOTRANSFERASE SUBUNIT A, MITOCHONDRIAL"/>
    <property type="match status" value="1"/>
</dbReference>
<dbReference type="Pfam" id="PF01425">
    <property type="entry name" value="Amidase"/>
    <property type="match status" value="1"/>
</dbReference>
<comment type="caution">
    <text evidence="3">The sequence shown here is derived from an EMBL/GenBank/DDBJ whole genome shotgun (WGS) entry which is preliminary data.</text>
</comment>
<dbReference type="Proteomes" id="UP000611500">
    <property type="component" value="Unassembled WGS sequence"/>
</dbReference>
<gene>
    <name evidence="3" type="ORF">GCM10010961_26350</name>
</gene>
<proteinExistence type="inferred from homology"/>
<evidence type="ECO:0000313" key="3">
    <source>
        <dbReference type="EMBL" id="GHG93704.1"/>
    </source>
</evidence>
<dbReference type="InterPro" id="IPR036928">
    <property type="entry name" value="AS_sf"/>
</dbReference>
<feature type="domain" description="Amidase" evidence="2">
    <location>
        <begin position="87"/>
        <end position="513"/>
    </location>
</feature>
<reference evidence="3" key="1">
    <citation type="journal article" date="2014" name="Int. J. Syst. Evol. Microbiol.">
        <title>Complete genome sequence of Corynebacterium casei LMG S-19264T (=DSM 44701T), isolated from a smear-ripened cheese.</title>
        <authorList>
            <consortium name="US DOE Joint Genome Institute (JGI-PGF)"/>
            <person name="Walter F."/>
            <person name="Albersmeier A."/>
            <person name="Kalinowski J."/>
            <person name="Ruckert C."/>
        </authorList>
    </citation>
    <scope>NUCLEOTIDE SEQUENCE</scope>
    <source>
        <strain evidence="3">CGMCC 1.7081</strain>
    </source>
</reference>
<keyword evidence="3" id="KW-0378">Hydrolase</keyword>
<organism evidence="3 4">
    <name type="scientific">Pseudodonghicola xiamenensis</name>
    <dbReference type="NCBI Taxonomy" id="337702"/>
    <lineage>
        <taxon>Bacteria</taxon>
        <taxon>Pseudomonadati</taxon>
        <taxon>Pseudomonadota</taxon>
        <taxon>Alphaproteobacteria</taxon>
        <taxon>Rhodobacterales</taxon>
        <taxon>Paracoccaceae</taxon>
        <taxon>Pseudodonghicola</taxon>
    </lineage>
</organism>
<dbReference type="GO" id="GO:0016787">
    <property type="term" value="F:hydrolase activity"/>
    <property type="evidence" value="ECO:0007669"/>
    <property type="project" value="UniProtKB-KW"/>
</dbReference>
<keyword evidence="4" id="KW-1185">Reference proteome</keyword>
<comment type="similarity">
    <text evidence="1">Belongs to the amidase family.</text>
</comment>
<evidence type="ECO:0000259" key="2">
    <source>
        <dbReference type="Pfam" id="PF01425"/>
    </source>
</evidence>
<dbReference type="Gene3D" id="3.90.1300.10">
    <property type="entry name" value="Amidase signature (AS) domain"/>
    <property type="match status" value="1"/>
</dbReference>
<accession>A0A8J3H752</accession>
<evidence type="ECO:0000256" key="1">
    <source>
        <dbReference type="ARBA" id="ARBA00009199"/>
    </source>
</evidence>
<sequence>MPILRVLRHCRVTPCCTEPPHSAPRPRQGQAPKVAFSGQQAEDAAEFQDTRRENREMKSTYLKQDATGLAELVAKKEATPNELLDIALELTEARNPAINAVVNIQEDVARQAIRNGLPDGPFAGVPFLLKDLGAEAKAYPTDNGSKLFAGSKWSYDSEIFLRMQATGVVTYGRGTSPELGVGPVTEAQAYGGPTRNPWNTGHTSGGSSGGSGAAVAAGIVPMAHGSDGGGSVRIPASSCGLVGFKPTRARLPDGPMSGEGWAGMAIDGFLTRSLRDTAKMLDACSGPDLGAPYVAPPLEIGFMEAMNRDPGKLKVRFSTTTLSGVPIDPECVAAVEKTAKLMADLGHDVEEFRPAADLDVEAMMMAWTTVVACGTALSVRNKLKGAPLDPAMVEGVTRAAIAYSQKLDGADYLDAVEEVHAFGRRMAHVFLDCDVLLTSTLATPPAPVGKYKPDFEDFVAYRNGPGSVFDYSPFTAIFNASGQPAVTLPLHWSADGLPVGVHLAMAYGLDEKLMSVAAQIERAAPWAEKQLSLIEAGPRLA</sequence>
<evidence type="ECO:0000313" key="4">
    <source>
        <dbReference type="Proteomes" id="UP000611500"/>
    </source>
</evidence>
<dbReference type="EMBL" id="BNAP01000011">
    <property type="protein sequence ID" value="GHG93704.1"/>
    <property type="molecule type" value="Genomic_DNA"/>
</dbReference>
<name>A0A8J3H752_9RHOB</name>
<dbReference type="SUPFAM" id="SSF75304">
    <property type="entry name" value="Amidase signature (AS) enzymes"/>
    <property type="match status" value="1"/>
</dbReference>
<dbReference type="AlphaFoldDB" id="A0A8J3H752"/>
<dbReference type="PANTHER" id="PTHR11895">
    <property type="entry name" value="TRANSAMIDASE"/>
    <property type="match status" value="1"/>
</dbReference>
<dbReference type="InterPro" id="IPR020556">
    <property type="entry name" value="Amidase_CS"/>
</dbReference>